<evidence type="ECO:0000313" key="3">
    <source>
        <dbReference type="Proteomes" id="UP000594454"/>
    </source>
</evidence>
<gene>
    <name evidence="2" type="ORF">HERILL_LOCUS7007</name>
</gene>
<dbReference type="InParanoid" id="A0A7R8UNW7"/>
<evidence type="ECO:0000256" key="1">
    <source>
        <dbReference type="SAM" id="MobiDB-lite"/>
    </source>
</evidence>
<feature type="region of interest" description="Disordered" evidence="1">
    <location>
        <begin position="480"/>
        <end position="504"/>
    </location>
</feature>
<protein>
    <submittedName>
        <fullName evidence="2">Uncharacterized protein</fullName>
    </submittedName>
</protein>
<organism evidence="2 3">
    <name type="scientific">Hermetia illucens</name>
    <name type="common">Black soldier fly</name>
    <dbReference type="NCBI Taxonomy" id="343691"/>
    <lineage>
        <taxon>Eukaryota</taxon>
        <taxon>Metazoa</taxon>
        <taxon>Ecdysozoa</taxon>
        <taxon>Arthropoda</taxon>
        <taxon>Hexapoda</taxon>
        <taxon>Insecta</taxon>
        <taxon>Pterygota</taxon>
        <taxon>Neoptera</taxon>
        <taxon>Endopterygota</taxon>
        <taxon>Diptera</taxon>
        <taxon>Brachycera</taxon>
        <taxon>Stratiomyomorpha</taxon>
        <taxon>Stratiomyidae</taxon>
        <taxon>Hermetiinae</taxon>
        <taxon>Hermetia</taxon>
    </lineage>
</organism>
<evidence type="ECO:0000313" key="2">
    <source>
        <dbReference type="EMBL" id="CAD7084095.1"/>
    </source>
</evidence>
<dbReference type="AlphaFoldDB" id="A0A7R8UNW7"/>
<reference evidence="2 3" key="1">
    <citation type="submission" date="2020-11" db="EMBL/GenBank/DDBJ databases">
        <authorList>
            <person name="Wallbank WR R."/>
            <person name="Pardo Diaz C."/>
            <person name="Kozak K."/>
            <person name="Martin S."/>
            <person name="Jiggins C."/>
            <person name="Moest M."/>
            <person name="Warren A I."/>
            <person name="Generalovic N T."/>
            <person name="Byers J.R.P. K."/>
            <person name="Montejo-Kovacevich G."/>
            <person name="Yen C E."/>
        </authorList>
    </citation>
    <scope>NUCLEOTIDE SEQUENCE [LARGE SCALE GENOMIC DNA]</scope>
</reference>
<proteinExistence type="predicted"/>
<dbReference type="EMBL" id="LR899011">
    <property type="protein sequence ID" value="CAD7084095.1"/>
    <property type="molecule type" value="Genomic_DNA"/>
</dbReference>
<name>A0A7R8UNW7_HERIL</name>
<accession>A0A7R8UNW7</accession>
<dbReference type="OrthoDB" id="7785428at2759"/>
<dbReference type="Proteomes" id="UP000594454">
    <property type="component" value="Chromosome 3"/>
</dbReference>
<sequence length="504" mass="58246">MLSDDTSEGFPLVLKQGADNLYTMQGRKEDKMFLYGRLCLLLDESLVPELLHDIDTHYIQDNYYDVFRTNSLDPQLSEIFALLSDQQHLLYKTESRAFDLRRLLILLLCEQTASGTIFQTKIKSYLNKLNGLVAKHFQRILHDDENVVDAVFDYYKGKLRRNHWKKEIGSIHGFQRFCQLHYELHGNQLNKDQCLFALSVAHLFEEHYQPSYKEMGFRLINTVLDATPEDILLDSNVHKVLYHILFRNIPKMFSVAGSFMLWRCLCKCIALMNPSDFSKWVEVDDVIEAVMRKISLEPDSSVCCYQFGILLQLGLDNATEIKDLVIIDDIQKFGADEVDFATLRQACKSQSFKVYYKWAKRLLELFLAESHLLLVEKGKAIQMLRAMHTCYIVCITTMPVKVCEPHLIPFLEKFILVLMEVIINFKKDSTIVQLVEEFLTTISLHLGEESYQQLMSEEASEMKINLEKLLKHSAFGKRPLQGETDSQPGNSEIPNCPNPAQLCI</sequence>
<feature type="compositionally biased region" description="Polar residues" evidence="1">
    <location>
        <begin position="483"/>
        <end position="493"/>
    </location>
</feature>
<keyword evidence="3" id="KW-1185">Reference proteome</keyword>